<dbReference type="PROSITE" id="PS51832">
    <property type="entry name" value="HD_GYP"/>
    <property type="match status" value="1"/>
</dbReference>
<dbReference type="SUPFAM" id="SSF109604">
    <property type="entry name" value="HD-domain/PDEase-like"/>
    <property type="match status" value="1"/>
</dbReference>
<dbReference type="Proteomes" id="UP000477488">
    <property type="component" value="Unassembled WGS sequence"/>
</dbReference>
<evidence type="ECO:0000313" key="3">
    <source>
        <dbReference type="Proteomes" id="UP000477488"/>
    </source>
</evidence>
<dbReference type="Pfam" id="PF13487">
    <property type="entry name" value="HD_5"/>
    <property type="match status" value="1"/>
</dbReference>
<dbReference type="CDD" id="cd00077">
    <property type="entry name" value="HDc"/>
    <property type="match status" value="1"/>
</dbReference>
<dbReference type="InterPro" id="IPR003607">
    <property type="entry name" value="HD/PDEase_dom"/>
</dbReference>
<sequence>MPRKSFPAQDFRLPSAPGYDKIPPRLPLEKTYFAASRIFSAMSSFCSGMLLEFDMARQPPLDRARALLDETVDVLRRNYNSLLGIMMCDLDGEDRAAHCVRTVILSLLVGLQLGLAPEQTRNLGLSAMFRDVGMALLPYIADCPQPLAEDGGEALRQHPVLALGYLAHDIRCREVLRGIVEHHERVDGKGYPAGLTGDQISLAGKILAVADSYDALICAHPYSASLPPHLALARLRDLSGVAFDREVLEHVIRCLGAYPVGSVVETNDGQRAVVVENSPDTPQRPIVRPLPSLSADVGRVQGFRA</sequence>
<reference evidence="2 3" key="1">
    <citation type="submission" date="2019-09" db="EMBL/GenBank/DDBJ databases">
        <title>In-depth cultivation of the pig gut microbiome towards novel bacterial diversity and tailored functional studies.</title>
        <authorList>
            <person name="Wylensek D."/>
            <person name="Hitch T.C.A."/>
            <person name="Clavel T."/>
        </authorList>
    </citation>
    <scope>NUCLEOTIDE SEQUENCE [LARGE SCALE GENOMIC DNA]</scope>
    <source>
        <strain evidence="2 3">PG-178-WT-4</strain>
    </source>
</reference>
<feature type="domain" description="HD-GYP" evidence="1">
    <location>
        <begin position="75"/>
        <end position="267"/>
    </location>
</feature>
<dbReference type="AlphaFoldDB" id="A0A6L5XI17"/>
<dbReference type="PANTHER" id="PTHR43155">
    <property type="entry name" value="CYCLIC DI-GMP PHOSPHODIESTERASE PA4108-RELATED"/>
    <property type="match status" value="1"/>
</dbReference>
<organism evidence="2 3">
    <name type="scientific">Desulfovibrio porci</name>
    <dbReference type="NCBI Taxonomy" id="2605782"/>
    <lineage>
        <taxon>Bacteria</taxon>
        <taxon>Pseudomonadati</taxon>
        <taxon>Thermodesulfobacteriota</taxon>
        <taxon>Desulfovibrionia</taxon>
        <taxon>Desulfovibrionales</taxon>
        <taxon>Desulfovibrionaceae</taxon>
        <taxon>Desulfovibrio</taxon>
    </lineage>
</organism>
<evidence type="ECO:0000259" key="1">
    <source>
        <dbReference type="PROSITE" id="PS51832"/>
    </source>
</evidence>
<dbReference type="PANTHER" id="PTHR43155:SF2">
    <property type="entry name" value="CYCLIC DI-GMP PHOSPHODIESTERASE PA4108"/>
    <property type="match status" value="1"/>
</dbReference>
<keyword evidence="3" id="KW-1185">Reference proteome</keyword>
<dbReference type="InterPro" id="IPR037522">
    <property type="entry name" value="HD_GYP_dom"/>
</dbReference>
<evidence type="ECO:0000313" key="2">
    <source>
        <dbReference type="EMBL" id="MSS26772.1"/>
    </source>
</evidence>
<dbReference type="Gene3D" id="1.10.3210.10">
    <property type="entry name" value="Hypothetical protein af1432"/>
    <property type="match status" value="1"/>
</dbReference>
<gene>
    <name evidence="2" type="ORF">FYJ44_01670</name>
</gene>
<proteinExistence type="predicted"/>
<comment type="caution">
    <text evidence="2">The sequence shown here is derived from an EMBL/GenBank/DDBJ whole genome shotgun (WGS) entry which is preliminary data.</text>
</comment>
<accession>A0A6L5XI17</accession>
<name>A0A6L5XI17_9BACT</name>
<dbReference type="EMBL" id="VUMH01000001">
    <property type="protein sequence ID" value="MSS26772.1"/>
    <property type="molecule type" value="Genomic_DNA"/>
</dbReference>
<protein>
    <submittedName>
        <fullName evidence="2">HD domain-containing protein</fullName>
    </submittedName>
</protein>